<evidence type="ECO:0000259" key="1">
    <source>
        <dbReference type="PROSITE" id="PS50940"/>
    </source>
</evidence>
<dbReference type="VEuPathDB" id="VectorBase:AFUN2_005953"/>
<name>A0A182RJR7_ANOFN</name>
<dbReference type="SMART" id="SM00494">
    <property type="entry name" value="ChtBD2"/>
    <property type="match status" value="2"/>
</dbReference>
<dbReference type="InterPro" id="IPR002557">
    <property type="entry name" value="Chitin-bd_dom"/>
</dbReference>
<feature type="domain" description="Chitin-binding type-2" evidence="1">
    <location>
        <begin position="35"/>
        <end position="84"/>
    </location>
</feature>
<dbReference type="PROSITE" id="PS50940">
    <property type="entry name" value="CHIT_BIND_II"/>
    <property type="match status" value="2"/>
</dbReference>
<dbReference type="InterPro" id="IPR036508">
    <property type="entry name" value="Chitin-bd_dom_sf"/>
</dbReference>
<accession>A0A182RJR7</accession>
<proteinExistence type="predicted"/>
<dbReference type="GO" id="GO:0008061">
    <property type="term" value="F:chitin binding"/>
    <property type="evidence" value="ECO:0007669"/>
    <property type="project" value="InterPro"/>
</dbReference>
<dbReference type="GO" id="GO:0005576">
    <property type="term" value="C:extracellular region"/>
    <property type="evidence" value="ECO:0007669"/>
    <property type="project" value="InterPro"/>
</dbReference>
<dbReference type="VEuPathDB" id="VectorBase:AFUN006485"/>
<protein>
    <recommendedName>
        <fullName evidence="1">Chitin-binding type-2 domain-containing protein</fullName>
    </recommendedName>
</protein>
<evidence type="ECO:0000313" key="2">
    <source>
        <dbReference type="EnsemblMetazoa" id="AFUN006485-PA"/>
    </source>
</evidence>
<dbReference type="Pfam" id="PF01607">
    <property type="entry name" value="CBM_14"/>
    <property type="match status" value="2"/>
</dbReference>
<feature type="domain" description="Chitin-binding type-2" evidence="1">
    <location>
        <begin position="94"/>
        <end position="156"/>
    </location>
</feature>
<dbReference type="Gene3D" id="2.170.140.10">
    <property type="entry name" value="Chitin binding domain"/>
    <property type="match status" value="2"/>
</dbReference>
<dbReference type="SUPFAM" id="SSF57625">
    <property type="entry name" value="Invertebrate chitin-binding proteins"/>
    <property type="match status" value="2"/>
</dbReference>
<dbReference type="AlphaFoldDB" id="A0A182RJR7"/>
<dbReference type="EnsemblMetazoa" id="AFUN006485-RA">
    <property type="protein sequence ID" value="AFUN006485-PA"/>
    <property type="gene ID" value="AFUN006485"/>
</dbReference>
<sequence length="156" mass="17284">MRPALVRVLLGERAVMKGLVCCAIGIVLLVGAADAYFCDGIPGGMKIRFPLPEICNEYISCHHGTEHEWRCPLGRFFSQRAQRCVNACDPSEAINICAGLINNILLRPPLSEFPFSCRRHYECIGGNMVTRECPAGTYFSQLLQSCGSVREEFCIP</sequence>
<organism evidence="2">
    <name type="scientific">Anopheles funestus</name>
    <name type="common">African malaria mosquito</name>
    <dbReference type="NCBI Taxonomy" id="62324"/>
    <lineage>
        <taxon>Eukaryota</taxon>
        <taxon>Metazoa</taxon>
        <taxon>Ecdysozoa</taxon>
        <taxon>Arthropoda</taxon>
        <taxon>Hexapoda</taxon>
        <taxon>Insecta</taxon>
        <taxon>Pterygota</taxon>
        <taxon>Neoptera</taxon>
        <taxon>Endopterygota</taxon>
        <taxon>Diptera</taxon>
        <taxon>Nematocera</taxon>
        <taxon>Culicoidea</taxon>
        <taxon>Culicidae</taxon>
        <taxon>Anophelinae</taxon>
        <taxon>Anopheles</taxon>
    </lineage>
</organism>
<reference evidence="2" key="1">
    <citation type="submission" date="2020-05" db="UniProtKB">
        <authorList>
            <consortium name="EnsemblMetazoa"/>
        </authorList>
    </citation>
    <scope>IDENTIFICATION</scope>
    <source>
        <strain evidence="2">FUMOZ</strain>
    </source>
</reference>